<proteinExistence type="predicted"/>
<comment type="caution">
    <text evidence="2">The sequence shown here is derived from an EMBL/GenBank/DDBJ whole genome shotgun (WGS) entry which is preliminary data.</text>
</comment>
<dbReference type="RefSeq" id="WP_273669066.1">
    <property type="nucleotide sequence ID" value="NZ_JAQQXR010000001.1"/>
</dbReference>
<keyword evidence="1" id="KW-1133">Transmembrane helix</keyword>
<gene>
    <name evidence="2" type="ORF">OIK44_02405</name>
</gene>
<keyword evidence="1" id="KW-0472">Membrane</keyword>
<evidence type="ECO:0008006" key="4">
    <source>
        <dbReference type="Google" id="ProtNLM"/>
    </source>
</evidence>
<dbReference type="Proteomes" id="UP001221208">
    <property type="component" value="Unassembled WGS sequence"/>
</dbReference>
<reference evidence="2 3" key="1">
    <citation type="submission" date="2022-10" db="EMBL/GenBank/DDBJ databases">
        <title>Janthinobacterium sp. hw3 Genome sequencing.</title>
        <authorList>
            <person name="Park S."/>
        </authorList>
    </citation>
    <scope>NUCLEOTIDE SEQUENCE [LARGE SCALE GENOMIC DNA]</scope>
    <source>
        <strain evidence="3">hw3</strain>
    </source>
</reference>
<organism evidence="2 3">
    <name type="scientific">Janthinobacterium fluminis</name>
    <dbReference type="NCBI Taxonomy" id="2987524"/>
    <lineage>
        <taxon>Bacteria</taxon>
        <taxon>Pseudomonadati</taxon>
        <taxon>Pseudomonadota</taxon>
        <taxon>Betaproteobacteria</taxon>
        <taxon>Burkholderiales</taxon>
        <taxon>Oxalobacteraceae</taxon>
        <taxon>Janthinobacterium</taxon>
    </lineage>
</organism>
<accession>A0ABT5JUL5</accession>
<evidence type="ECO:0000313" key="2">
    <source>
        <dbReference type="EMBL" id="MDC8756436.1"/>
    </source>
</evidence>
<dbReference type="EMBL" id="JAQQXR010000001">
    <property type="protein sequence ID" value="MDC8756436.1"/>
    <property type="molecule type" value="Genomic_DNA"/>
</dbReference>
<sequence>MGSFSIWHWFIFMLTLAVPALLFSRIATKAGYPGWWALLGLVPVVNVVALWVFAYSDWPKQPKR</sequence>
<evidence type="ECO:0000256" key="1">
    <source>
        <dbReference type="SAM" id="Phobius"/>
    </source>
</evidence>
<evidence type="ECO:0000313" key="3">
    <source>
        <dbReference type="Proteomes" id="UP001221208"/>
    </source>
</evidence>
<feature type="transmembrane region" description="Helical" evidence="1">
    <location>
        <begin position="35"/>
        <end position="54"/>
    </location>
</feature>
<name>A0ABT5JUL5_9BURK</name>
<keyword evidence="3" id="KW-1185">Reference proteome</keyword>
<feature type="transmembrane region" description="Helical" evidence="1">
    <location>
        <begin position="6"/>
        <end position="23"/>
    </location>
</feature>
<protein>
    <recommendedName>
        <fullName evidence="4">DUF805 domain-containing protein</fullName>
    </recommendedName>
</protein>
<keyword evidence="1" id="KW-0812">Transmembrane</keyword>